<sequence length="67" mass="7776">MPISTYPLLQRNRMNQFTKTPNRGGGQEGGDKQWINFSTVGLQMMRHVCFFTCRNSILRARPQLCSR</sequence>
<dbReference type="AlphaFoldDB" id="A0A0E9X4F9"/>
<reference evidence="1" key="2">
    <citation type="journal article" date="2015" name="Fish Shellfish Immunol.">
        <title>Early steps in the European eel (Anguilla anguilla)-Vibrio vulnificus interaction in the gills: Role of the RtxA13 toxin.</title>
        <authorList>
            <person name="Callol A."/>
            <person name="Pajuelo D."/>
            <person name="Ebbesson L."/>
            <person name="Teles M."/>
            <person name="MacKenzie S."/>
            <person name="Amaro C."/>
        </authorList>
    </citation>
    <scope>NUCLEOTIDE SEQUENCE</scope>
</reference>
<reference evidence="1" key="1">
    <citation type="submission" date="2014-11" db="EMBL/GenBank/DDBJ databases">
        <authorList>
            <person name="Amaro Gonzalez C."/>
        </authorList>
    </citation>
    <scope>NUCLEOTIDE SEQUENCE</scope>
</reference>
<organism evidence="1">
    <name type="scientific">Anguilla anguilla</name>
    <name type="common">European freshwater eel</name>
    <name type="synonym">Muraena anguilla</name>
    <dbReference type="NCBI Taxonomy" id="7936"/>
    <lineage>
        <taxon>Eukaryota</taxon>
        <taxon>Metazoa</taxon>
        <taxon>Chordata</taxon>
        <taxon>Craniata</taxon>
        <taxon>Vertebrata</taxon>
        <taxon>Euteleostomi</taxon>
        <taxon>Actinopterygii</taxon>
        <taxon>Neopterygii</taxon>
        <taxon>Teleostei</taxon>
        <taxon>Anguilliformes</taxon>
        <taxon>Anguillidae</taxon>
        <taxon>Anguilla</taxon>
    </lineage>
</organism>
<protein>
    <submittedName>
        <fullName evidence="1">Uncharacterized protein</fullName>
    </submittedName>
</protein>
<proteinExistence type="predicted"/>
<evidence type="ECO:0000313" key="1">
    <source>
        <dbReference type="EMBL" id="JAH97336.1"/>
    </source>
</evidence>
<name>A0A0E9X4F9_ANGAN</name>
<dbReference type="EMBL" id="GBXM01011241">
    <property type="protein sequence ID" value="JAH97336.1"/>
    <property type="molecule type" value="Transcribed_RNA"/>
</dbReference>
<accession>A0A0E9X4F9</accession>